<proteinExistence type="predicted"/>
<dbReference type="OrthoDB" id="7509056at2"/>
<keyword evidence="2" id="KW-1133">Transmembrane helix</keyword>
<evidence type="ECO:0000313" key="4">
    <source>
        <dbReference type="Proteomes" id="UP000058012"/>
    </source>
</evidence>
<feature type="transmembrane region" description="Helical" evidence="2">
    <location>
        <begin position="76"/>
        <end position="97"/>
    </location>
</feature>
<name>A0A124JTN9_9SPHN</name>
<sequence>MPAAQPRPESAIPAASEAPFSGAPDARGAMPVAAAPARLADELAVPAPSPVHQLQAELIQRTAPDETVAEPLYPGWLRVAFPVGSSLVLWAAIVWGVSRLW</sequence>
<dbReference type="STRING" id="1117702.AQZ52_16240"/>
<dbReference type="Proteomes" id="UP000058012">
    <property type="component" value="Unassembled WGS sequence"/>
</dbReference>
<dbReference type="RefSeq" id="WP_067913363.1">
    <property type="nucleotide sequence ID" value="NZ_KQ954246.1"/>
</dbReference>
<dbReference type="EMBL" id="LLZS01000009">
    <property type="protein sequence ID" value="KUR70383.1"/>
    <property type="molecule type" value="Genomic_DNA"/>
</dbReference>
<accession>A0A124JTN9</accession>
<keyword evidence="4" id="KW-1185">Reference proteome</keyword>
<organism evidence="3 4">
    <name type="scientific">Novosphingobium fuchskuhlense</name>
    <dbReference type="NCBI Taxonomy" id="1117702"/>
    <lineage>
        <taxon>Bacteria</taxon>
        <taxon>Pseudomonadati</taxon>
        <taxon>Pseudomonadota</taxon>
        <taxon>Alphaproteobacteria</taxon>
        <taxon>Sphingomonadales</taxon>
        <taxon>Sphingomonadaceae</taxon>
        <taxon>Novosphingobium</taxon>
    </lineage>
</organism>
<feature type="region of interest" description="Disordered" evidence="1">
    <location>
        <begin position="1"/>
        <end position="27"/>
    </location>
</feature>
<dbReference type="AlphaFoldDB" id="A0A124JTN9"/>
<keyword evidence="2" id="KW-0812">Transmembrane</keyword>
<evidence type="ECO:0000256" key="2">
    <source>
        <dbReference type="SAM" id="Phobius"/>
    </source>
</evidence>
<comment type="caution">
    <text evidence="3">The sequence shown here is derived from an EMBL/GenBank/DDBJ whole genome shotgun (WGS) entry which is preliminary data.</text>
</comment>
<reference evidence="3 4" key="1">
    <citation type="submission" date="2015-10" db="EMBL/GenBank/DDBJ databases">
        <title>Draft genome sequence of Novosphingobium fuchskuhlense DSM 25065 isolated from a surface water sample of the southwest basin of Lake Grosse Fuchskuhle.</title>
        <authorList>
            <person name="Ruckert C."/>
            <person name="Winkler A."/>
            <person name="Glaeser J."/>
            <person name="Grossart H.-P."/>
            <person name="Kalinowski J."/>
            <person name="Glaeser S."/>
        </authorList>
    </citation>
    <scope>NUCLEOTIDE SEQUENCE [LARGE SCALE GENOMIC DNA]</scope>
    <source>
        <strain evidence="3 4">FNE08-7</strain>
    </source>
</reference>
<protein>
    <submittedName>
        <fullName evidence="3">Uncharacterized protein</fullName>
    </submittedName>
</protein>
<keyword evidence="2" id="KW-0472">Membrane</keyword>
<gene>
    <name evidence="3" type="ORF">AQZ52_16240</name>
</gene>
<evidence type="ECO:0000313" key="3">
    <source>
        <dbReference type="EMBL" id="KUR70383.1"/>
    </source>
</evidence>
<evidence type="ECO:0000256" key="1">
    <source>
        <dbReference type="SAM" id="MobiDB-lite"/>
    </source>
</evidence>